<dbReference type="Pfam" id="PF01145">
    <property type="entry name" value="Band_7"/>
    <property type="match status" value="1"/>
</dbReference>
<dbReference type="PRINTS" id="PR00721">
    <property type="entry name" value="STOMATIN"/>
</dbReference>
<dbReference type="KEGG" id="cdi:DIP1276"/>
<dbReference type="PANTHER" id="PTHR43327">
    <property type="entry name" value="STOMATIN-LIKE PROTEIN 2, MITOCHONDRIAL"/>
    <property type="match status" value="1"/>
</dbReference>
<dbReference type="GO" id="GO:0098552">
    <property type="term" value="C:side of membrane"/>
    <property type="evidence" value="ECO:0007669"/>
    <property type="project" value="UniProtKB-ARBA"/>
</dbReference>
<evidence type="ECO:0000256" key="5">
    <source>
        <dbReference type="ARBA" id="ARBA00023136"/>
    </source>
</evidence>
<evidence type="ECO:0000256" key="3">
    <source>
        <dbReference type="ARBA" id="ARBA00022692"/>
    </source>
</evidence>
<dbReference type="EMBL" id="CADDAV010000018">
    <property type="protein sequence ID" value="CAB0605266.1"/>
    <property type="molecule type" value="Genomic_DNA"/>
</dbReference>
<evidence type="ECO:0000313" key="8">
    <source>
        <dbReference type="Proteomes" id="UP000480222"/>
    </source>
</evidence>
<dbReference type="OMA" id="AMNMQLK"/>
<feature type="domain" description="Band 7" evidence="6">
    <location>
        <begin position="17"/>
        <end position="175"/>
    </location>
</feature>
<organism evidence="7 8">
    <name type="scientific">Corynebacterium diphtheriae</name>
    <dbReference type="NCBI Taxonomy" id="1717"/>
    <lineage>
        <taxon>Bacteria</taxon>
        <taxon>Bacillati</taxon>
        <taxon>Actinomycetota</taxon>
        <taxon>Actinomycetes</taxon>
        <taxon>Mycobacteriales</taxon>
        <taxon>Corynebacteriaceae</taxon>
        <taxon>Corynebacterium</taxon>
    </lineage>
</organism>
<dbReference type="GO" id="GO:0005886">
    <property type="term" value="C:plasma membrane"/>
    <property type="evidence" value="ECO:0007669"/>
    <property type="project" value="UniProtKB-ARBA"/>
</dbReference>
<protein>
    <submittedName>
        <fullName evidence="7">SPFH/Band 7/PHB domain protein</fullName>
    </submittedName>
</protein>
<dbReference type="Gene3D" id="3.30.479.30">
    <property type="entry name" value="Band 7 domain"/>
    <property type="match status" value="1"/>
</dbReference>
<reference evidence="7 8" key="1">
    <citation type="submission" date="2020-02" db="EMBL/GenBank/DDBJ databases">
        <authorList>
            <person name="Brisse S."/>
        </authorList>
    </citation>
    <scope>NUCLEOTIDE SEQUENCE [LARGE SCALE GENOMIC DNA]</scope>
    <source>
        <strain evidence="7">CIP107547</strain>
    </source>
</reference>
<comment type="caution">
    <text evidence="7">The sequence shown here is derived from an EMBL/GenBank/DDBJ whole genome shotgun (WGS) entry which is preliminary data.</text>
</comment>
<dbReference type="InterPro" id="IPR036013">
    <property type="entry name" value="Band_7/SPFH_dom_sf"/>
</dbReference>
<dbReference type="InterPro" id="IPR018080">
    <property type="entry name" value="Band_7/stomatin-like_CS"/>
</dbReference>
<sequence length="375" mass="40988">MIVLAVIMVLFAIVIAKSIVIIPQGEAAVVERLGRYTKTVAGGISLLVPFIDRVRAKVDTRERVVSFPPQAVITQDNLTVAIDTVVTFQINDAAKAIYGVDNYIVGVEQISVATLRDVVGGMTLEETLTSREVINRRLRGELDAATTKWGLRISRVELKAIDPPPSIQQSMEMQMKADREKRAMILTAEGRRESDIRTAEGEKQAKILAAEGEKHAAILAAEAAKEARILEAEGQRAARYLEAQGEARAIQKVNAAIKASRLTPEVLAYQYLEKLPQLAEGKASTMWMIPSQFGDSLEEFAKALANKGDDGVFRYEPSEVDEHSSRLVGEDNHEDWFKTESNPEIAAAVAAANAVANKPVEDPATELDSLPKTKN</sequence>
<evidence type="ECO:0000256" key="1">
    <source>
        <dbReference type="ARBA" id="ARBA00004167"/>
    </source>
</evidence>
<keyword evidence="3" id="KW-0812">Transmembrane</keyword>
<dbReference type="AlphaFoldDB" id="A0A6J4W5J8"/>
<evidence type="ECO:0000256" key="2">
    <source>
        <dbReference type="ARBA" id="ARBA00008164"/>
    </source>
</evidence>
<dbReference type="RefSeq" id="WP_010934943.1">
    <property type="nucleotide sequence ID" value="NZ_CABVGJ010000012.1"/>
</dbReference>
<keyword evidence="5" id="KW-0472">Membrane</keyword>
<dbReference type="FunFam" id="3.30.479.30:FF:000004">
    <property type="entry name" value="Putative membrane protease family, stomatin"/>
    <property type="match status" value="1"/>
</dbReference>
<name>A0A6J4W5J8_CORDP</name>
<accession>A0A6J4W5J8</accession>
<dbReference type="SUPFAM" id="SSF117892">
    <property type="entry name" value="Band 7/SPFH domain"/>
    <property type="match status" value="1"/>
</dbReference>
<comment type="similarity">
    <text evidence="2">Belongs to the band 7/mec-2 family.</text>
</comment>
<dbReference type="InterPro" id="IPR001107">
    <property type="entry name" value="Band_7"/>
</dbReference>
<dbReference type="SMART" id="SM00244">
    <property type="entry name" value="PHB"/>
    <property type="match status" value="1"/>
</dbReference>
<keyword evidence="4" id="KW-1133">Transmembrane helix</keyword>
<comment type="subcellular location">
    <subcellularLocation>
        <location evidence="1">Membrane</location>
        <topology evidence="1">Single-pass membrane protein</topology>
    </subcellularLocation>
</comment>
<proteinExistence type="inferred from homology"/>
<dbReference type="InterPro" id="IPR050710">
    <property type="entry name" value="Band7/mec-2_domain"/>
</dbReference>
<evidence type="ECO:0000259" key="6">
    <source>
        <dbReference type="SMART" id="SM00244"/>
    </source>
</evidence>
<dbReference type="InterPro" id="IPR001972">
    <property type="entry name" value="Stomatin_HflK_fam"/>
</dbReference>
<dbReference type="Proteomes" id="UP000480222">
    <property type="component" value="Unassembled WGS sequence"/>
</dbReference>
<evidence type="ECO:0000256" key="4">
    <source>
        <dbReference type="ARBA" id="ARBA00022989"/>
    </source>
</evidence>
<dbReference type="PANTHER" id="PTHR43327:SF10">
    <property type="entry name" value="STOMATIN-LIKE PROTEIN 2, MITOCHONDRIAL"/>
    <property type="match status" value="1"/>
</dbReference>
<dbReference type="PROSITE" id="PS01270">
    <property type="entry name" value="BAND_7"/>
    <property type="match status" value="1"/>
</dbReference>
<evidence type="ECO:0000313" key="7">
    <source>
        <dbReference type="EMBL" id="CAB0605266.1"/>
    </source>
</evidence>
<gene>
    <name evidence="7" type="ORF">CIP107547_01464</name>
</gene>